<keyword evidence="2" id="KW-0238">DNA-binding</keyword>
<dbReference type="InterPro" id="IPR005471">
    <property type="entry name" value="Tscrpt_reg_IclR_N"/>
</dbReference>
<dbReference type="PANTHER" id="PTHR30136">
    <property type="entry name" value="HELIX-TURN-HELIX TRANSCRIPTIONAL REGULATOR, ICLR FAMILY"/>
    <property type="match status" value="1"/>
</dbReference>
<dbReference type="Gene3D" id="1.10.10.10">
    <property type="entry name" value="Winged helix-like DNA-binding domain superfamily/Winged helix DNA-binding domain"/>
    <property type="match status" value="1"/>
</dbReference>
<reference evidence="6 7" key="1">
    <citation type="submission" date="2016-11" db="EMBL/GenBank/DDBJ databases">
        <authorList>
            <person name="Jaros S."/>
            <person name="Januszkiewicz K."/>
            <person name="Wedrychowicz H."/>
        </authorList>
    </citation>
    <scope>NUCLEOTIDE SEQUENCE [LARGE SCALE GENOMIC DNA]</scope>
    <source>
        <strain evidence="6 7">DSM 46144</strain>
    </source>
</reference>
<feature type="domain" description="IclR-ED" evidence="5">
    <location>
        <begin position="69"/>
        <end position="251"/>
    </location>
</feature>
<dbReference type="InterPro" id="IPR029016">
    <property type="entry name" value="GAF-like_dom_sf"/>
</dbReference>
<dbReference type="Pfam" id="PF09339">
    <property type="entry name" value="HTH_IclR"/>
    <property type="match status" value="1"/>
</dbReference>
<feature type="domain" description="HTH iclR-type" evidence="4">
    <location>
        <begin position="14"/>
        <end position="75"/>
    </location>
</feature>
<evidence type="ECO:0000256" key="2">
    <source>
        <dbReference type="ARBA" id="ARBA00023125"/>
    </source>
</evidence>
<evidence type="ECO:0000256" key="1">
    <source>
        <dbReference type="ARBA" id="ARBA00023015"/>
    </source>
</evidence>
<dbReference type="AlphaFoldDB" id="A0A1M7PFW1"/>
<gene>
    <name evidence="6" type="ORF">SAMN05443668_103291</name>
</gene>
<dbReference type="SUPFAM" id="SSF55781">
    <property type="entry name" value="GAF domain-like"/>
    <property type="match status" value="1"/>
</dbReference>
<evidence type="ECO:0000259" key="5">
    <source>
        <dbReference type="PROSITE" id="PS51078"/>
    </source>
</evidence>
<evidence type="ECO:0000259" key="4">
    <source>
        <dbReference type="PROSITE" id="PS51077"/>
    </source>
</evidence>
<keyword evidence="7" id="KW-1185">Reference proteome</keyword>
<protein>
    <submittedName>
        <fullName evidence="6">Transcriptional regulator, IclR family</fullName>
    </submittedName>
</protein>
<dbReference type="EMBL" id="FRCS01000003">
    <property type="protein sequence ID" value="SHN15622.1"/>
    <property type="molecule type" value="Genomic_DNA"/>
</dbReference>
<dbReference type="SMART" id="SM00346">
    <property type="entry name" value="HTH_ICLR"/>
    <property type="match status" value="1"/>
</dbReference>
<accession>A0A1M7PFW1</accession>
<proteinExistence type="predicted"/>
<dbReference type="InterPro" id="IPR036390">
    <property type="entry name" value="WH_DNA-bd_sf"/>
</dbReference>
<name>A0A1M7PFW1_9ACTN</name>
<dbReference type="PROSITE" id="PS51077">
    <property type="entry name" value="HTH_ICLR"/>
    <property type="match status" value="1"/>
</dbReference>
<dbReference type="SUPFAM" id="SSF46785">
    <property type="entry name" value="Winged helix' DNA-binding domain"/>
    <property type="match status" value="1"/>
</dbReference>
<evidence type="ECO:0000313" key="7">
    <source>
        <dbReference type="Proteomes" id="UP000184440"/>
    </source>
</evidence>
<dbReference type="Pfam" id="PF01614">
    <property type="entry name" value="IclR_C"/>
    <property type="match status" value="1"/>
</dbReference>
<organism evidence="6 7">
    <name type="scientific">Cryptosporangium aurantiacum</name>
    <dbReference type="NCBI Taxonomy" id="134849"/>
    <lineage>
        <taxon>Bacteria</taxon>
        <taxon>Bacillati</taxon>
        <taxon>Actinomycetota</taxon>
        <taxon>Actinomycetes</taxon>
        <taxon>Cryptosporangiales</taxon>
        <taxon>Cryptosporangiaceae</taxon>
        <taxon>Cryptosporangium</taxon>
    </lineage>
</organism>
<dbReference type="InterPro" id="IPR014757">
    <property type="entry name" value="Tscrpt_reg_IclR_C"/>
</dbReference>
<dbReference type="InterPro" id="IPR036388">
    <property type="entry name" value="WH-like_DNA-bd_sf"/>
</dbReference>
<dbReference type="PROSITE" id="PS51078">
    <property type="entry name" value="ICLR_ED"/>
    <property type="match status" value="1"/>
</dbReference>
<dbReference type="GO" id="GO:0045892">
    <property type="term" value="P:negative regulation of DNA-templated transcription"/>
    <property type="evidence" value="ECO:0007669"/>
    <property type="project" value="TreeGrafter"/>
</dbReference>
<dbReference type="InterPro" id="IPR050707">
    <property type="entry name" value="HTH_MetabolicPath_Reg"/>
</dbReference>
<dbReference type="GO" id="GO:0003677">
    <property type="term" value="F:DNA binding"/>
    <property type="evidence" value="ECO:0007669"/>
    <property type="project" value="UniProtKB-KW"/>
</dbReference>
<keyword evidence="1" id="KW-0805">Transcription regulation</keyword>
<evidence type="ECO:0000313" key="6">
    <source>
        <dbReference type="EMBL" id="SHN15622.1"/>
    </source>
</evidence>
<keyword evidence="3" id="KW-0804">Transcription</keyword>
<evidence type="ECO:0000256" key="3">
    <source>
        <dbReference type="ARBA" id="ARBA00023163"/>
    </source>
</evidence>
<dbReference type="PANTHER" id="PTHR30136:SF35">
    <property type="entry name" value="HTH-TYPE TRANSCRIPTIONAL REGULATOR RV1719"/>
    <property type="match status" value="1"/>
</dbReference>
<dbReference type="GO" id="GO:0003700">
    <property type="term" value="F:DNA-binding transcription factor activity"/>
    <property type="evidence" value="ECO:0007669"/>
    <property type="project" value="TreeGrafter"/>
</dbReference>
<dbReference type="Proteomes" id="UP000184440">
    <property type="component" value="Unassembled WGS sequence"/>
</dbReference>
<sequence length="257" mass="27340">MPMTEIPSRTDGGVRSITRAVDLLALFESEHPARTLREIVTLTELPKTTVLRLLGTLTTLGLVSARQDGCYGLGATFLSWVRLAQSVWEVNAETRRVMHELVDACGETVNVYIRQDVHRMSIAQQAGTATVRSVVEVGVPLPLAQGAAAKVLLGGVPPVVWQALAVEYPETDVDGLHREAASTAELGYAITHGERELGASSVATPIRNRDGRVIAALSVSGPTSRFTADRVGGYVDAVTAAAQRISATGLGNVEVYL</sequence>
<dbReference type="Gene3D" id="3.30.450.40">
    <property type="match status" value="1"/>
</dbReference>
<dbReference type="STRING" id="134849.SAMN05443668_103291"/>